<dbReference type="InterPro" id="IPR027417">
    <property type="entry name" value="P-loop_NTPase"/>
</dbReference>
<dbReference type="GO" id="GO:0016887">
    <property type="term" value="F:ATP hydrolysis activity"/>
    <property type="evidence" value="ECO:0007669"/>
    <property type="project" value="InterPro"/>
</dbReference>
<name>A0A974S6P5_ENTFL</name>
<sequence>MLGRSGSGKSTLASLIRGDLRPTSGEILFRKYPN</sequence>
<keyword evidence="2" id="KW-0067">ATP-binding</keyword>
<proteinExistence type="predicted"/>
<evidence type="ECO:0000313" key="2">
    <source>
        <dbReference type="EMBL" id="QQV79676.1"/>
    </source>
</evidence>
<feature type="domain" description="ABC transporter" evidence="1">
    <location>
        <begin position="1"/>
        <end position="30"/>
    </location>
</feature>
<dbReference type="EMBL" id="CP068242">
    <property type="protein sequence ID" value="QQV79676.1"/>
    <property type="molecule type" value="Genomic_DNA"/>
</dbReference>
<dbReference type="Pfam" id="PF00005">
    <property type="entry name" value="ABC_tran"/>
    <property type="match status" value="1"/>
</dbReference>
<dbReference type="AlphaFoldDB" id="A0A974S6P5"/>
<keyword evidence="2" id="KW-0547">Nucleotide-binding</keyword>
<accession>A0A974S6P5</accession>
<dbReference type="Gene3D" id="3.40.50.300">
    <property type="entry name" value="P-loop containing nucleotide triphosphate hydrolases"/>
    <property type="match status" value="1"/>
</dbReference>
<gene>
    <name evidence="2" type="ORF">JG559_00240</name>
</gene>
<dbReference type="SUPFAM" id="SSF52540">
    <property type="entry name" value="P-loop containing nucleoside triphosphate hydrolases"/>
    <property type="match status" value="1"/>
</dbReference>
<reference evidence="2" key="1">
    <citation type="submission" date="2021-01" db="EMBL/GenBank/DDBJ databases">
        <title>Enterococcus.</title>
        <authorList>
            <person name="Du X."/>
            <person name="Wang N."/>
        </authorList>
    </citation>
    <scope>NUCLEOTIDE SEQUENCE [LARGE SCALE GENOMIC DNA]</scope>
    <source>
        <strain evidence="2">T90-2</strain>
    </source>
</reference>
<protein>
    <submittedName>
        <fullName evidence="2">ATP-binding cassette domain-containing protein</fullName>
    </submittedName>
</protein>
<organism evidence="2">
    <name type="scientific">Enterococcus faecalis</name>
    <name type="common">Streptococcus faecalis</name>
    <dbReference type="NCBI Taxonomy" id="1351"/>
    <lineage>
        <taxon>Bacteria</taxon>
        <taxon>Bacillati</taxon>
        <taxon>Bacillota</taxon>
        <taxon>Bacilli</taxon>
        <taxon>Lactobacillales</taxon>
        <taxon>Enterococcaceae</taxon>
        <taxon>Enterococcus</taxon>
    </lineage>
</organism>
<dbReference type="InterPro" id="IPR003439">
    <property type="entry name" value="ABC_transporter-like_ATP-bd"/>
</dbReference>
<dbReference type="GO" id="GO:0005524">
    <property type="term" value="F:ATP binding"/>
    <property type="evidence" value="ECO:0007669"/>
    <property type="project" value="UniProtKB-KW"/>
</dbReference>
<evidence type="ECO:0000259" key="1">
    <source>
        <dbReference type="Pfam" id="PF00005"/>
    </source>
</evidence>